<dbReference type="Proteomes" id="UP001162483">
    <property type="component" value="Unassembled WGS sequence"/>
</dbReference>
<name>A0ABN9B593_9NEOB</name>
<organism evidence="2 3">
    <name type="scientific">Staurois parvus</name>
    <dbReference type="NCBI Taxonomy" id="386267"/>
    <lineage>
        <taxon>Eukaryota</taxon>
        <taxon>Metazoa</taxon>
        <taxon>Chordata</taxon>
        <taxon>Craniata</taxon>
        <taxon>Vertebrata</taxon>
        <taxon>Euteleostomi</taxon>
        <taxon>Amphibia</taxon>
        <taxon>Batrachia</taxon>
        <taxon>Anura</taxon>
        <taxon>Neobatrachia</taxon>
        <taxon>Ranoidea</taxon>
        <taxon>Ranidae</taxon>
        <taxon>Staurois</taxon>
    </lineage>
</organism>
<evidence type="ECO:0000313" key="2">
    <source>
        <dbReference type="EMBL" id="CAI9542750.1"/>
    </source>
</evidence>
<dbReference type="EMBL" id="CATNWA010002391">
    <property type="protein sequence ID" value="CAI9542750.1"/>
    <property type="molecule type" value="Genomic_DNA"/>
</dbReference>
<comment type="caution">
    <text evidence="2">The sequence shown here is derived from an EMBL/GenBank/DDBJ whole genome shotgun (WGS) entry which is preliminary data.</text>
</comment>
<proteinExistence type="predicted"/>
<gene>
    <name evidence="2" type="ORF">SPARVUS_LOCUS2146603</name>
</gene>
<feature type="chain" id="PRO_5045666569" evidence="1">
    <location>
        <begin position="23"/>
        <end position="133"/>
    </location>
</feature>
<keyword evidence="3" id="KW-1185">Reference proteome</keyword>
<evidence type="ECO:0000313" key="3">
    <source>
        <dbReference type="Proteomes" id="UP001162483"/>
    </source>
</evidence>
<accession>A0ABN9B593</accession>
<protein>
    <submittedName>
        <fullName evidence="2">Uncharacterized protein</fullName>
    </submittedName>
</protein>
<feature type="non-terminal residue" evidence="2">
    <location>
        <position position="133"/>
    </location>
</feature>
<evidence type="ECO:0000256" key="1">
    <source>
        <dbReference type="SAM" id="SignalP"/>
    </source>
</evidence>
<sequence>MATQYNLMVILSTLLFCTYSKTHHHTLSTPFYTCLPSPPLGTAKIIPTTFLSYSPSYSHSFTAFFHTLHTPLFHILPIVIRSTLISSPVHSAHCQKPSTLLSYTYCPLSYPPYFSPVHSAHCQTLHTPLLYIL</sequence>
<feature type="signal peptide" evidence="1">
    <location>
        <begin position="1"/>
        <end position="22"/>
    </location>
</feature>
<keyword evidence="1" id="KW-0732">Signal</keyword>
<reference evidence="2" key="1">
    <citation type="submission" date="2023-05" db="EMBL/GenBank/DDBJ databases">
        <authorList>
            <person name="Stuckert A."/>
        </authorList>
    </citation>
    <scope>NUCLEOTIDE SEQUENCE</scope>
</reference>